<dbReference type="Pfam" id="PF09413">
    <property type="entry name" value="DUF2007"/>
    <property type="match status" value="1"/>
</dbReference>
<dbReference type="Gene3D" id="3.30.70.790">
    <property type="entry name" value="UreE, C-terminal domain"/>
    <property type="match status" value="1"/>
</dbReference>
<name>A0A368P7R2_9FLAO</name>
<organism evidence="2 3">
    <name type="scientific">Oceanihabitans sediminis</name>
    <dbReference type="NCBI Taxonomy" id="1812012"/>
    <lineage>
        <taxon>Bacteria</taxon>
        <taxon>Pseudomonadati</taxon>
        <taxon>Bacteroidota</taxon>
        <taxon>Flavobacteriia</taxon>
        <taxon>Flavobacteriales</taxon>
        <taxon>Flavobacteriaceae</taxon>
        <taxon>Oceanihabitans</taxon>
    </lineage>
</organism>
<gene>
    <name evidence="2" type="ORF">DU428_00705</name>
</gene>
<dbReference type="SUPFAM" id="SSF54913">
    <property type="entry name" value="GlnB-like"/>
    <property type="match status" value="1"/>
</dbReference>
<dbReference type="RefSeq" id="WP_072348596.1">
    <property type="nucleotide sequence ID" value="NZ_JAWVXR010000001.1"/>
</dbReference>
<keyword evidence="3" id="KW-1185">Reference proteome</keyword>
<evidence type="ECO:0000313" key="2">
    <source>
        <dbReference type="EMBL" id="RCU57945.1"/>
    </source>
</evidence>
<dbReference type="OrthoDB" id="1453578at2"/>
<dbReference type="InterPro" id="IPR011322">
    <property type="entry name" value="N-reg_PII-like_a/b"/>
</dbReference>
<sequence length="66" mass="7298">MDRKLIFSGNSQVLVSGVKNKLDEAGIAYFEINKSDSSYPGILGEIEIFVHEADEVKAKTLIKDLL</sequence>
<feature type="domain" description="DUF2007" evidence="1">
    <location>
        <begin position="4"/>
        <end position="64"/>
    </location>
</feature>
<proteinExistence type="predicted"/>
<dbReference type="InterPro" id="IPR018551">
    <property type="entry name" value="DUF2007"/>
</dbReference>
<evidence type="ECO:0000259" key="1">
    <source>
        <dbReference type="Pfam" id="PF09413"/>
    </source>
</evidence>
<comment type="caution">
    <text evidence="2">The sequence shown here is derived from an EMBL/GenBank/DDBJ whole genome shotgun (WGS) entry which is preliminary data.</text>
</comment>
<protein>
    <submittedName>
        <fullName evidence="2">DUF2007 domain-containing protein</fullName>
    </submittedName>
</protein>
<dbReference type="AlphaFoldDB" id="A0A368P7R2"/>
<dbReference type="Proteomes" id="UP000252249">
    <property type="component" value="Unassembled WGS sequence"/>
</dbReference>
<accession>A0A368P7R2</accession>
<evidence type="ECO:0000313" key="3">
    <source>
        <dbReference type="Proteomes" id="UP000252249"/>
    </source>
</evidence>
<reference evidence="2 3" key="1">
    <citation type="submission" date="2018-07" db="EMBL/GenBank/DDBJ databases">
        <title>Oceanihabitans testaceum sp. nov., isolated from marine sediment.</title>
        <authorList>
            <person name="Li C.-M."/>
        </authorList>
    </citation>
    <scope>NUCLEOTIDE SEQUENCE [LARGE SCALE GENOMIC DNA]</scope>
    <source>
        <strain evidence="2 3">S9-10</strain>
    </source>
</reference>
<dbReference type="EMBL" id="QPIG01000001">
    <property type="protein sequence ID" value="RCU57945.1"/>
    <property type="molecule type" value="Genomic_DNA"/>
</dbReference>